<accession>A0AAV9N9E6</accession>
<evidence type="ECO:0008006" key="3">
    <source>
        <dbReference type="Google" id="ProtNLM"/>
    </source>
</evidence>
<dbReference type="RefSeq" id="XP_064704612.1">
    <property type="nucleotide sequence ID" value="XM_064848073.1"/>
</dbReference>
<name>A0AAV9N9E6_9EURO</name>
<evidence type="ECO:0000313" key="1">
    <source>
        <dbReference type="EMBL" id="KAK5049567.1"/>
    </source>
</evidence>
<protein>
    <recommendedName>
        <fullName evidence="3">Transcription factor domain-containing protein</fullName>
    </recommendedName>
</protein>
<reference evidence="1 2" key="1">
    <citation type="submission" date="2023-08" db="EMBL/GenBank/DDBJ databases">
        <title>Black Yeasts Isolated from many extreme environments.</title>
        <authorList>
            <person name="Coleine C."/>
            <person name="Stajich J.E."/>
            <person name="Selbmann L."/>
        </authorList>
    </citation>
    <scope>NUCLEOTIDE SEQUENCE [LARGE SCALE GENOMIC DNA]</scope>
    <source>
        <strain evidence="1 2">CCFEE 5792</strain>
    </source>
</reference>
<comment type="caution">
    <text evidence="1">The sequence shown here is derived from an EMBL/GenBank/DDBJ whole genome shotgun (WGS) entry which is preliminary data.</text>
</comment>
<dbReference type="GeneID" id="89972674"/>
<sequence length="498" mass="55186">MSTWPRSRDPDQDDVELANSPLEKAFLDNFKNALLASPEAVNNEDLVHVNFQGLHGIETLTYPTSVLLDFPELPSDYMITQLHESFSSGWKSHILINNISIPSSAQSQIAPYLKLAIACLSSTAPAIDQTDQSALAKTLFIASHALWTVMLEVDNREARASESVVTAALLGVYATVSSDTKVWSNFEQQMLPSSITILRRLRLQESTPSDGAVTPQLLDAGTRTSLIGCFWLINVLGSLHLDIASCLTTNEIEMHLSSLGIRFQRAYRSLLDEDAFVPPGLGSREDAVLLLIAILCDFICLRRSLRRLARHVSQHLQQLNAVKSGKPSAVRTLYPPTLPHSEYGRMVDQLSIALDKWELTFRIGRSPNDLALYFCCRLYISCPELTLLPRLAGYAPVVQRMGLSNGPETIETIELSDDSIGYAWSVLDNTCDPYPIWSPVIVFLAALVVWTNITCPKTSSARTGSLKQILPFKLELDQMPWPCCSEMSLTLNRLVHGS</sequence>
<organism evidence="1 2">
    <name type="scientific">Exophiala bonariae</name>
    <dbReference type="NCBI Taxonomy" id="1690606"/>
    <lineage>
        <taxon>Eukaryota</taxon>
        <taxon>Fungi</taxon>
        <taxon>Dikarya</taxon>
        <taxon>Ascomycota</taxon>
        <taxon>Pezizomycotina</taxon>
        <taxon>Eurotiomycetes</taxon>
        <taxon>Chaetothyriomycetidae</taxon>
        <taxon>Chaetothyriales</taxon>
        <taxon>Herpotrichiellaceae</taxon>
        <taxon>Exophiala</taxon>
    </lineage>
</organism>
<evidence type="ECO:0000313" key="2">
    <source>
        <dbReference type="Proteomes" id="UP001358417"/>
    </source>
</evidence>
<dbReference type="EMBL" id="JAVRRD010000019">
    <property type="protein sequence ID" value="KAK5049567.1"/>
    <property type="molecule type" value="Genomic_DNA"/>
</dbReference>
<keyword evidence="2" id="KW-1185">Reference proteome</keyword>
<dbReference type="AlphaFoldDB" id="A0AAV9N9E6"/>
<proteinExistence type="predicted"/>
<gene>
    <name evidence="1" type="ORF">LTR84_004496</name>
</gene>
<dbReference type="Proteomes" id="UP001358417">
    <property type="component" value="Unassembled WGS sequence"/>
</dbReference>